<evidence type="ECO:0000256" key="7">
    <source>
        <dbReference type="ARBA" id="ARBA00023284"/>
    </source>
</evidence>
<evidence type="ECO:0000256" key="11">
    <source>
        <dbReference type="ARBA" id="ARBA00049091"/>
    </source>
</evidence>
<comment type="caution">
    <text evidence="13">The sequence shown here is derived from an EMBL/GenBank/DDBJ whole genome shotgun (WGS) entry which is preliminary data.</text>
</comment>
<keyword evidence="4" id="KW-0049">Antioxidant</keyword>
<dbReference type="GO" id="GO:0005737">
    <property type="term" value="C:cytoplasm"/>
    <property type="evidence" value="ECO:0007669"/>
    <property type="project" value="TreeGrafter"/>
</dbReference>
<dbReference type="RefSeq" id="WP_146536937.1">
    <property type="nucleotide sequence ID" value="NZ_SJPX01000006.1"/>
</dbReference>
<gene>
    <name evidence="13" type="ORF">Poly59_53410</name>
</gene>
<evidence type="ECO:0000256" key="5">
    <source>
        <dbReference type="ARBA" id="ARBA00023002"/>
    </source>
</evidence>
<evidence type="ECO:0000256" key="3">
    <source>
        <dbReference type="ARBA" id="ARBA00022559"/>
    </source>
</evidence>
<dbReference type="InterPro" id="IPR050924">
    <property type="entry name" value="Peroxiredoxin_BCP/PrxQ"/>
</dbReference>
<evidence type="ECO:0000256" key="2">
    <source>
        <dbReference type="ARBA" id="ARBA00013017"/>
    </source>
</evidence>
<keyword evidence="5" id="KW-0560">Oxidoreductase</keyword>
<dbReference type="AlphaFoldDB" id="A0A5C6EGM7"/>
<dbReference type="EC" id="1.11.1.24" evidence="2"/>
<sequence>MISSISLKQTTGSLAVVILLLIAFIGGCDTKSAVETAAGSPDSIAEVSHRAVVFKELVASNREDDNSITDLSFIDTNGDTVALKSFEGKQNVLLVFTRGFSGMLCPFCTTQTSRLIANYDEFKKRNTEVLLVYPGSTDQLPEFQQASRESTDLDAFPFPVLLDEDLAAVKKLGIAAHLAFPSTFLIDRMGNVRLSYVGSSPSDRPSIKALLEQIDAIPPN</sequence>
<dbReference type="InterPro" id="IPR000866">
    <property type="entry name" value="AhpC/TSA"/>
</dbReference>
<dbReference type="PROSITE" id="PS51352">
    <property type="entry name" value="THIOREDOXIN_2"/>
    <property type="match status" value="1"/>
</dbReference>
<evidence type="ECO:0000313" key="13">
    <source>
        <dbReference type="EMBL" id="TWU46399.1"/>
    </source>
</evidence>
<evidence type="ECO:0000256" key="6">
    <source>
        <dbReference type="ARBA" id="ARBA00023157"/>
    </source>
</evidence>
<dbReference type="InterPro" id="IPR013766">
    <property type="entry name" value="Thioredoxin_domain"/>
</dbReference>
<dbReference type="GO" id="GO:0008379">
    <property type="term" value="F:thioredoxin peroxidase activity"/>
    <property type="evidence" value="ECO:0007669"/>
    <property type="project" value="TreeGrafter"/>
</dbReference>
<dbReference type="Pfam" id="PF00578">
    <property type="entry name" value="AhpC-TSA"/>
    <property type="match status" value="1"/>
</dbReference>
<evidence type="ECO:0000256" key="1">
    <source>
        <dbReference type="ARBA" id="ARBA00003330"/>
    </source>
</evidence>
<keyword evidence="7" id="KW-0676">Redox-active center</keyword>
<reference evidence="13 14" key="1">
    <citation type="submission" date="2019-02" db="EMBL/GenBank/DDBJ databases">
        <title>Deep-cultivation of Planctomycetes and their phenomic and genomic characterization uncovers novel biology.</title>
        <authorList>
            <person name="Wiegand S."/>
            <person name="Jogler M."/>
            <person name="Boedeker C."/>
            <person name="Pinto D."/>
            <person name="Vollmers J."/>
            <person name="Rivas-Marin E."/>
            <person name="Kohn T."/>
            <person name="Peeters S.H."/>
            <person name="Heuer A."/>
            <person name="Rast P."/>
            <person name="Oberbeckmann S."/>
            <person name="Bunk B."/>
            <person name="Jeske O."/>
            <person name="Meyerdierks A."/>
            <person name="Storesund J.E."/>
            <person name="Kallscheuer N."/>
            <person name="Luecker S."/>
            <person name="Lage O.M."/>
            <person name="Pohl T."/>
            <person name="Merkel B.J."/>
            <person name="Hornburger P."/>
            <person name="Mueller R.-W."/>
            <person name="Bruemmer F."/>
            <person name="Labrenz M."/>
            <person name="Spormann A.M."/>
            <person name="Op Den Camp H."/>
            <person name="Overmann J."/>
            <person name="Amann R."/>
            <person name="Jetten M.S.M."/>
            <person name="Mascher T."/>
            <person name="Medema M.H."/>
            <person name="Devos D.P."/>
            <person name="Kaster A.-K."/>
            <person name="Ovreas L."/>
            <person name="Rohde M."/>
            <person name="Galperin M.Y."/>
            <person name="Jogler C."/>
        </authorList>
    </citation>
    <scope>NUCLEOTIDE SEQUENCE [LARGE SCALE GENOMIC DNA]</scope>
    <source>
        <strain evidence="13 14">Poly59</strain>
    </source>
</reference>
<dbReference type="GO" id="GO:0034599">
    <property type="term" value="P:cellular response to oxidative stress"/>
    <property type="evidence" value="ECO:0007669"/>
    <property type="project" value="TreeGrafter"/>
</dbReference>
<dbReference type="SUPFAM" id="SSF52833">
    <property type="entry name" value="Thioredoxin-like"/>
    <property type="match status" value="1"/>
</dbReference>
<dbReference type="OrthoDB" id="283198at2"/>
<dbReference type="PANTHER" id="PTHR42801:SF4">
    <property type="entry name" value="AHPC_TSA FAMILY PROTEIN"/>
    <property type="match status" value="1"/>
</dbReference>
<keyword evidence="6" id="KW-1015">Disulfide bond</keyword>
<dbReference type="InterPro" id="IPR036249">
    <property type="entry name" value="Thioredoxin-like_sf"/>
</dbReference>
<evidence type="ECO:0000256" key="4">
    <source>
        <dbReference type="ARBA" id="ARBA00022862"/>
    </source>
</evidence>
<dbReference type="GO" id="GO:0045454">
    <property type="term" value="P:cell redox homeostasis"/>
    <property type="evidence" value="ECO:0007669"/>
    <property type="project" value="TreeGrafter"/>
</dbReference>
<evidence type="ECO:0000256" key="10">
    <source>
        <dbReference type="ARBA" id="ARBA00042639"/>
    </source>
</evidence>
<dbReference type="Gene3D" id="3.40.30.10">
    <property type="entry name" value="Glutaredoxin"/>
    <property type="match status" value="1"/>
</dbReference>
<organism evidence="13 14">
    <name type="scientific">Rubripirellula reticaptiva</name>
    <dbReference type="NCBI Taxonomy" id="2528013"/>
    <lineage>
        <taxon>Bacteria</taxon>
        <taxon>Pseudomonadati</taxon>
        <taxon>Planctomycetota</taxon>
        <taxon>Planctomycetia</taxon>
        <taxon>Pirellulales</taxon>
        <taxon>Pirellulaceae</taxon>
        <taxon>Rubripirellula</taxon>
    </lineage>
</organism>
<evidence type="ECO:0000256" key="9">
    <source>
        <dbReference type="ARBA" id="ARBA00038489"/>
    </source>
</evidence>
<comment type="function">
    <text evidence="1">Thiol-specific peroxidase that catalyzes the reduction of hydrogen peroxide and organic hydroperoxides to water and alcohols, respectively. Plays a role in cell protection against oxidative stress by detoxifying peroxides and as sensor of hydrogen peroxide-mediated signaling events.</text>
</comment>
<dbReference type="Proteomes" id="UP000317977">
    <property type="component" value="Unassembled WGS sequence"/>
</dbReference>
<protein>
    <recommendedName>
        <fullName evidence="2">thioredoxin-dependent peroxiredoxin</fullName>
        <ecNumber evidence="2">1.11.1.24</ecNumber>
    </recommendedName>
    <alternativeName>
        <fullName evidence="8">Thioredoxin peroxidase</fullName>
    </alternativeName>
    <alternativeName>
        <fullName evidence="10">Thioredoxin-dependent peroxiredoxin Bcp</fullName>
    </alternativeName>
</protein>
<keyword evidence="3" id="KW-0575">Peroxidase</keyword>
<accession>A0A5C6EGM7</accession>
<evidence type="ECO:0000313" key="14">
    <source>
        <dbReference type="Proteomes" id="UP000317977"/>
    </source>
</evidence>
<name>A0A5C6EGM7_9BACT</name>
<keyword evidence="14" id="KW-1185">Reference proteome</keyword>
<proteinExistence type="inferred from homology"/>
<feature type="domain" description="Thioredoxin" evidence="12">
    <location>
        <begin position="62"/>
        <end position="219"/>
    </location>
</feature>
<dbReference type="EMBL" id="SJPX01000006">
    <property type="protein sequence ID" value="TWU46399.1"/>
    <property type="molecule type" value="Genomic_DNA"/>
</dbReference>
<comment type="catalytic activity">
    <reaction evidence="11">
        <text>a hydroperoxide + [thioredoxin]-dithiol = an alcohol + [thioredoxin]-disulfide + H2O</text>
        <dbReference type="Rhea" id="RHEA:62620"/>
        <dbReference type="Rhea" id="RHEA-COMP:10698"/>
        <dbReference type="Rhea" id="RHEA-COMP:10700"/>
        <dbReference type="ChEBI" id="CHEBI:15377"/>
        <dbReference type="ChEBI" id="CHEBI:29950"/>
        <dbReference type="ChEBI" id="CHEBI:30879"/>
        <dbReference type="ChEBI" id="CHEBI:35924"/>
        <dbReference type="ChEBI" id="CHEBI:50058"/>
        <dbReference type="EC" id="1.11.1.24"/>
    </reaction>
</comment>
<evidence type="ECO:0000256" key="8">
    <source>
        <dbReference type="ARBA" id="ARBA00032824"/>
    </source>
</evidence>
<dbReference type="PANTHER" id="PTHR42801">
    <property type="entry name" value="THIOREDOXIN-DEPENDENT PEROXIDE REDUCTASE"/>
    <property type="match status" value="1"/>
</dbReference>
<evidence type="ECO:0000259" key="12">
    <source>
        <dbReference type="PROSITE" id="PS51352"/>
    </source>
</evidence>
<comment type="similarity">
    <text evidence="9">Belongs to the peroxiredoxin family. BCP/PrxQ subfamily.</text>
</comment>